<name>B9RP46_RICCO</name>
<reference evidence="2" key="1">
    <citation type="journal article" date="2010" name="Nat. Biotechnol.">
        <title>Draft genome sequence of the oilseed species Ricinus communis.</title>
        <authorList>
            <person name="Chan A.P."/>
            <person name="Crabtree J."/>
            <person name="Zhao Q."/>
            <person name="Lorenzi H."/>
            <person name="Orvis J."/>
            <person name="Puiu D."/>
            <person name="Melake-Berhan A."/>
            <person name="Jones K.M."/>
            <person name="Redman J."/>
            <person name="Chen G."/>
            <person name="Cahoon E.B."/>
            <person name="Gedil M."/>
            <person name="Stanke M."/>
            <person name="Haas B.J."/>
            <person name="Wortman J.R."/>
            <person name="Fraser-Liggett C.M."/>
            <person name="Ravel J."/>
            <person name="Rabinowicz P.D."/>
        </authorList>
    </citation>
    <scope>NUCLEOTIDE SEQUENCE [LARGE SCALE GENOMIC DNA]</scope>
    <source>
        <strain evidence="2">cv. Hale</strain>
    </source>
</reference>
<dbReference type="InParanoid" id="B9RP46"/>
<accession>B9RP46</accession>
<dbReference type="AlphaFoldDB" id="B9RP46"/>
<dbReference type="EMBL" id="EQ973791">
    <property type="protein sequence ID" value="EEF46964.1"/>
    <property type="molecule type" value="Genomic_DNA"/>
</dbReference>
<evidence type="ECO:0000313" key="1">
    <source>
        <dbReference type="EMBL" id="EEF46964.1"/>
    </source>
</evidence>
<evidence type="ECO:0000313" key="2">
    <source>
        <dbReference type="Proteomes" id="UP000008311"/>
    </source>
</evidence>
<proteinExistence type="predicted"/>
<protein>
    <submittedName>
        <fullName evidence="1">Uncharacterized protein</fullName>
    </submittedName>
</protein>
<organism evidence="1 2">
    <name type="scientific">Ricinus communis</name>
    <name type="common">Castor bean</name>
    <dbReference type="NCBI Taxonomy" id="3988"/>
    <lineage>
        <taxon>Eukaryota</taxon>
        <taxon>Viridiplantae</taxon>
        <taxon>Streptophyta</taxon>
        <taxon>Embryophyta</taxon>
        <taxon>Tracheophyta</taxon>
        <taxon>Spermatophyta</taxon>
        <taxon>Magnoliopsida</taxon>
        <taxon>eudicotyledons</taxon>
        <taxon>Gunneridae</taxon>
        <taxon>Pentapetalae</taxon>
        <taxon>rosids</taxon>
        <taxon>fabids</taxon>
        <taxon>Malpighiales</taxon>
        <taxon>Euphorbiaceae</taxon>
        <taxon>Acalyphoideae</taxon>
        <taxon>Acalypheae</taxon>
        <taxon>Ricinus</taxon>
    </lineage>
</organism>
<dbReference type="Proteomes" id="UP000008311">
    <property type="component" value="Unassembled WGS sequence"/>
</dbReference>
<sequence length="94" mass="10805">MPLDVLSCGEVCGSQVQRFALISNVIWGRVADWRWWRFDCAYYRSTELVGFTKYCEGFGTYGEGLCLQLTSCLWNIVGSGLVQVQLLILTRRHY</sequence>
<keyword evidence="2" id="KW-1185">Reference proteome</keyword>
<gene>
    <name evidence="1" type="ORF">RCOM_0924010</name>
</gene>